<reference evidence="2 4" key="2">
    <citation type="submission" date="2019-03" db="EMBL/GenBank/DDBJ databases">
        <title>Genomics of glacier-inhabiting Cryobacterium strains.</title>
        <authorList>
            <person name="Liu Q."/>
            <person name="Xin Y.-H."/>
        </authorList>
    </citation>
    <scope>NUCLEOTIDE SEQUENCE [LARGE SCALE GENOMIC DNA]</scope>
    <source>
        <strain evidence="2 4">Hh8</strain>
    </source>
</reference>
<proteinExistence type="predicted"/>
<accession>A0A4R8V740</accession>
<dbReference type="EMBL" id="SOFD01000016">
    <property type="protein sequence ID" value="TFB78443.1"/>
    <property type="molecule type" value="Genomic_DNA"/>
</dbReference>
<organism evidence="1 3">
    <name type="scientific">Cryobacterium flavum</name>
    <dbReference type="NCBI Taxonomy" id="1424659"/>
    <lineage>
        <taxon>Bacteria</taxon>
        <taxon>Bacillati</taxon>
        <taxon>Actinomycetota</taxon>
        <taxon>Actinomycetes</taxon>
        <taxon>Micrococcales</taxon>
        <taxon>Microbacteriaceae</taxon>
        <taxon>Cryobacterium</taxon>
    </lineage>
</organism>
<evidence type="ECO:0000313" key="4">
    <source>
        <dbReference type="Proteomes" id="UP000298252"/>
    </source>
</evidence>
<evidence type="ECO:0000313" key="2">
    <source>
        <dbReference type="EMBL" id="TFB78443.1"/>
    </source>
</evidence>
<evidence type="ECO:0000313" key="3">
    <source>
        <dbReference type="Proteomes" id="UP000199639"/>
    </source>
</evidence>
<dbReference type="AlphaFoldDB" id="A0A4R8V740"/>
<protein>
    <submittedName>
        <fullName evidence="1">Uncharacterized protein</fullName>
    </submittedName>
</protein>
<evidence type="ECO:0000313" key="1">
    <source>
        <dbReference type="EMBL" id="SDM94513.1"/>
    </source>
</evidence>
<dbReference type="STRING" id="1424659.SAMN05216368_10331"/>
<name>A0A4R8V740_9MICO</name>
<gene>
    <name evidence="2" type="ORF">E3O21_06065</name>
    <name evidence="1" type="ORF">SAMN05216368_10331</name>
</gene>
<reference evidence="1 3" key="1">
    <citation type="submission" date="2016-10" db="EMBL/GenBank/DDBJ databases">
        <authorList>
            <person name="Varghese N."/>
            <person name="Submissions S."/>
        </authorList>
    </citation>
    <scope>NUCLEOTIDE SEQUENCE [LARGE SCALE GENOMIC DNA]</scope>
    <source>
        <strain evidence="1 3">CGMCC 1.11215</strain>
    </source>
</reference>
<dbReference type="Proteomes" id="UP000298252">
    <property type="component" value="Unassembled WGS sequence"/>
</dbReference>
<keyword evidence="4" id="KW-1185">Reference proteome</keyword>
<sequence length="177" mass="19721">MKNPDFELPRLLQIEDPAVSSVTKRCSLALLLSMSDLQKFTIRRMTMTQCVRCGAALTPAASTGRPRVFCGPGCRKAAYDDRRARKPEAFHVRIVDRTVVKTVEKIRTIDEGHDITECIRQVCGSPRAVANVLAALNGLVRSDTLLLDNKWAPALRLIVDLNRAIQNAAERASRPRR</sequence>
<dbReference type="Proteomes" id="UP000199639">
    <property type="component" value="Unassembled WGS sequence"/>
</dbReference>
<dbReference type="RefSeq" id="WP_134505201.1">
    <property type="nucleotide sequence ID" value="NZ_FNIB01000003.1"/>
</dbReference>
<dbReference type="EMBL" id="FNIB01000003">
    <property type="protein sequence ID" value="SDM94513.1"/>
    <property type="molecule type" value="Genomic_DNA"/>
</dbReference>